<dbReference type="Proteomes" id="UP000663845">
    <property type="component" value="Unassembled WGS sequence"/>
</dbReference>
<comment type="caution">
    <text evidence="1">The sequence shown here is derived from an EMBL/GenBank/DDBJ whole genome shotgun (WGS) entry which is preliminary data.</text>
</comment>
<protein>
    <submittedName>
        <fullName evidence="1">Uncharacterized protein</fullName>
    </submittedName>
</protein>
<gene>
    <name evidence="1" type="ORF">JYZ213_LOCUS29960</name>
</gene>
<reference evidence="1" key="1">
    <citation type="submission" date="2021-02" db="EMBL/GenBank/DDBJ databases">
        <authorList>
            <person name="Nowell W R."/>
        </authorList>
    </citation>
    <scope>NUCLEOTIDE SEQUENCE</scope>
</reference>
<dbReference type="EMBL" id="CAJNOG010000469">
    <property type="protein sequence ID" value="CAF1257394.1"/>
    <property type="molecule type" value="Genomic_DNA"/>
</dbReference>
<dbReference type="AlphaFoldDB" id="A0A815AH59"/>
<accession>A0A815AH59</accession>
<evidence type="ECO:0000313" key="1">
    <source>
        <dbReference type="EMBL" id="CAF1257394.1"/>
    </source>
</evidence>
<proteinExistence type="predicted"/>
<evidence type="ECO:0000313" key="2">
    <source>
        <dbReference type="Proteomes" id="UP000663845"/>
    </source>
</evidence>
<name>A0A815AH59_9BILA</name>
<organism evidence="1 2">
    <name type="scientific">Adineta steineri</name>
    <dbReference type="NCBI Taxonomy" id="433720"/>
    <lineage>
        <taxon>Eukaryota</taxon>
        <taxon>Metazoa</taxon>
        <taxon>Spiralia</taxon>
        <taxon>Gnathifera</taxon>
        <taxon>Rotifera</taxon>
        <taxon>Eurotatoria</taxon>
        <taxon>Bdelloidea</taxon>
        <taxon>Adinetida</taxon>
        <taxon>Adinetidae</taxon>
        <taxon>Adineta</taxon>
    </lineage>
</organism>
<sequence>MQNIPQNDIQSIYVHFELVIRMLHSNDESIISCGTILLGEHTRYESDWQNILEQPRQTHLRWYQFFG</sequence>